<reference evidence="3" key="1">
    <citation type="journal article" date="2019" name="Int. J. Syst. Evol. Microbiol.">
        <title>The Global Catalogue of Microorganisms (GCM) 10K type strain sequencing project: providing services to taxonomists for standard genome sequencing and annotation.</title>
        <authorList>
            <consortium name="The Broad Institute Genomics Platform"/>
            <consortium name="The Broad Institute Genome Sequencing Center for Infectious Disease"/>
            <person name="Wu L."/>
            <person name="Ma J."/>
        </authorList>
    </citation>
    <scope>NUCLEOTIDE SEQUENCE [LARGE SCALE GENOMIC DNA]</scope>
    <source>
        <strain evidence="3">JCM 18127</strain>
    </source>
</reference>
<evidence type="ECO:0000313" key="2">
    <source>
        <dbReference type="EMBL" id="GAA4677246.1"/>
    </source>
</evidence>
<organism evidence="2 3">
    <name type="scientific">Nocardioides nanhaiensis</name>
    <dbReference type="NCBI Taxonomy" id="1476871"/>
    <lineage>
        <taxon>Bacteria</taxon>
        <taxon>Bacillati</taxon>
        <taxon>Actinomycetota</taxon>
        <taxon>Actinomycetes</taxon>
        <taxon>Propionibacteriales</taxon>
        <taxon>Nocardioidaceae</taxon>
        <taxon>Nocardioides</taxon>
    </lineage>
</organism>
<dbReference type="Pfam" id="PF05437">
    <property type="entry name" value="AzlD"/>
    <property type="match status" value="1"/>
</dbReference>
<protein>
    <recommendedName>
        <fullName evidence="4">Branched-chain amino acid ABC transporter</fullName>
    </recommendedName>
</protein>
<feature type="transmembrane region" description="Helical" evidence="1">
    <location>
        <begin position="30"/>
        <end position="51"/>
    </location>
</feature>
<gene>
    <name evidence="2" type="ORF">GCM10023226_13120</name>
</gene>
<evidence type="ECO:0008006" key="4">
    <source>
        <dbReference type="Google" id="ProtNLM"/>
    </source>
</evidence>
<evidence type="ECO:0000313" key="3">
    <source>
        <dbReference type="Proteomes" id="UP001500621"/>
    </source>
</evidence>
<comment type="caution">
    <text evidence="2">The sequence shown here is derived from an EMBL/GenBank/DDBJ whole genome shotgun (WGS) entry which is preliminary data.</text>
</comment>
<accession>A0ABP8VZN7</accession>
<dbReference type="Proteomes" id="UP001500621">
    <property type="component" value="Unassembled WGS sequence"/>
</dbReference>
<sequence>MIVLVAVVTALIKGAGPLLLGGRELPPRAAGVIALMPAVLLAALVVTSTLADGRRLGVDAATAGVAVAGVLLLLRAHVLVAVVAAAVVTALLRAVA</sequence>
<keyword evidence="3" id="KW-1185">Reference proteome</keyword>
<feature type="transmembrane region" description="Helical" evidence="1">
    <location>
        <begin position="63"/>
        <end position="92"/>
    </location>
</feature>
<dbReference type="EMBL" id="BAABIM010000001">
    <property type="protein sequence ID" value="GAA4677246.1"/>
    <property type="molecule type" value="Genomic_DNA"/>
</dbReference>
<name>A0ABP8VZN7_9ACTN</name>
<proteinExistence type="predicted"/>
<evidence type="ECO:0000256" key="1">
    <source>
        <dbReference type="SAM" id="Phobius"/>
    </source>
</evidence>
<keyword evidence="1" id="KW-0812">Transmembrane</keyword>
<keyword evidence="1" id="KW-1133">Transmembrane helix</keyword>
<dbReference type="InterPro" id="IPR008407">
    <property type="entry name" value="Brnchd-chn_aa_trnsp_AzlD"/>
</dbReference>
<keyword evidence="1" id="KW-0472">Membrane</keyword>